<feature type="domain" description="AIG1-type G" evidence="6">
    <location>
        <begin position="512"/>
        <end position="720"/>
    </location>
</feature>
<keyword evidence="4" id="KW-1133">Transmembrane helix</keyword>
<dbReference type="RefSeq" id="XP_029310760.1">
    <property type="nucleotide sequence ID" value="XM_029454900.1"/>
</dbReference>
<protein>
    <submittedName>
        <fullName evidence="8 9">Uncharacterized protein LOC115023694</fullName>
    </submittedName>
</protein>
<dbReference type="SUPFAM" id="SSF52949">
    <property type="entry name" value="Macro domain-like"/>
    <property type="match status" value="1"/>
</dbReference>
<dbReference type="GO" id="GO:0005525">
    <property type="term" value="F:GTP binding"/>
    <property type="evidence" value="ECO:0007669"/>
    <property type="project" value="UniProtKB-KW"/>
</dbReference>
<comment type="similarity">
    <text evidence="1">Belongs to the TRAFAC class TrmE-Era-EngA-EngB-Septin-like GTPase superfamily. AIG1/Toc34/Toc159-like paraseptin GTPase family. IAN subfamily.</text>
</comment>
<dbReference type="InterPro" id="IPR002589">
    <property type="entry name" value="Macro_dom"/>
</dbReference>
<dbReference type="FunFam" id="3.40.50.300:FF:000366">
    <property type="entry name" value="GTPase, IMAP family member 2"/>
    <property type="match status" value="1"/>
</dbReference>
<evidence type="ECO:0000256" key="1">
    <source>
        <dbReference type="ARBA" id="ARBA00008535"/>
    </source>
</evidence>
<dbReference type="KEGG" id="cgob:115023694"/>
<evidence type="ECO:0000313" key="7">
    <source>
        <dbReference type="Proteomes" id="UP000504630"/>
    </source>
</evidence>
<gene>
    <name evidence="8 9" type="primary">LOC115023694</name>
</gene>
<dbReference type="PANTHER" id="PTHR10903:SF62">
    <property type="entry name" value="GTPASE IMAP FAMILY MEMBER 4-LIKE-RELATED"/>
    <property type="match status" value="1"/>
</dbReference>
<dbReference type="InterPro" id="IPR045058">
    <property type="entry name" value="GIMA/IAN/Toc"/>
</dbReference>
<dbReference type="Gene3D" id="3.40.220.10">
    <property type="entry name" value="Leucine Aminopeptidase, subunit E, domain 1"/>
    <property type="match status" value="1"/>
</dbReference>
<evidence type="ECO:0000256" key="2">
    <source>
        <dbReference type="ARBA" id="ARBA00022741"/>
    </source>
</evidence>
<reference evidence="8 9" key="1">
    <citation type="submission" date="2025-04" db="UniProtKB">
        <authorList>
            <consortium name="RefSeq"/>
        </authorList>
    </citation>
    <scope>IDENTIFICATION</scope>
</reference>
<feature type="domain" description="Macro" evidence="5">
    <location>
        <begin position="309"/>
        <end position="497"/>
    </location>
</feature>
<dbReference type="PROSITE" id="PS51720">
    <property type="entry name" value="G_AIG1"/>
    <property type="match status" value="1"/>
</dbReference>
<sequence length="876" mass="95562">MAVVVGERSQVKARLMAVEDLLVKRGSRFSGKETSIRRLGVAKFRLLWKKIEQGLQQDFPEVKFVQGAAGQLVLEGSAKEILKAGAWISDQEKFVFERTVSDMSPHFLAFLRKAYGGPGVLGDFLGVSDKVEVELRDIELCFFTLSSNNLDETEKALQAEIKEVKIDVPSCSVVPSELQEKLKSKTNEMNQRQYRAQVVFGSDSTVCLLGHTKEVEDLNEAVIQFILDHSSAQSIVHLPFKELPELPNSFFLRERVPVEPLGAEQYCRSPTEKDELLSVDQLLQGISTGNSTPGDHGFQMDATAQDKARGATAGAPGGGVHVKIIQGRVETQQVDALVSPMAGHDPLSTSVGNTLFKIVGSQLTAMFRKEAVEETWPGNTVLVEGLPELPSNAVFFLNLTPWDDDHDGTAVEVLKLGVNNILTSCEKRGFSSVALPVLGAGIRLRFPNSVVARVVLEEVHKFEQNRASRTPFLVSIVIHPDDEESSEAFKSARESSQLKGFTMDVHQVDQVSNTKRIILLGKTGCGKSNLANTMFGEKLFSTNHSPNSGTSKCQAETKCINGRSITLIDTPGFFDVGRSEQEMKPEIVRCITECAPGPHAFLIVLKVEKFTEQEKAVISKICQYFSEDALKYAVVVFTHGNQLPKGMTIEKFVSLNENLSDLVKKCGGRCHVVDNKYWKNKEKNYRSNQVQVEDLLDTIEKMVMENNGDIYTNKVFQEVEKQIRMAEERIKQNTSSGNMPLGEIRKQAKTIVSEKFLNQLVGTAVGALLGSFFGVAAMVRLVLIALKNNGGLMNVMKVIKVSNLGGGATVAGGEVAGLTVAGVVLGVVTTGIVAGGVMGGVIGYEAAEGSGSPMEATERAFDAVMHQGKAQLHKLP</sequence>
<dbReference type="Proteomes" id="UP000504630">
    <property type="component" value="Chromosome 18"/>
</dbReference>
<keyword evidence="4" id="KW-0812">Transmembrane</keyword>
<dbReference type="GeneID" id="115023694"/>
<feature type="transmembrane region" description="Helical" evidence="4">
    <location>
        <begin position="760"/>
        <end position="786"/>
    </location>
</feature>
<keyword evidence="7" id="KW-1185">Reference proteome</keyword>
<dbReference type="InterPro" id="IPR027417">
    <property type="entry name" value="P-loop_NTPase"/>
</dbReference>
<name>A0A6J2RLB2_COTGO</name>
<dbReference type="PANTHER" id="PTHR10903">
    <property type="entry name" value="GTPASE, IMAP FAMILY MEMBER-RELATED"/>
    <property type="match status" value="1"/>
</dbReference>
<keyword evidence="3" id="KW-0342">GTP-binding</keyword>
<dbReference type="InterPro" id="IPR006703">
    <property type="entry name" value="G_AIG1"/>
</dbReference>
<dbReference type="Gene3D" id="3.40.50.300">
    <property type="entry name" value="P-loop containing nucleotide triphosphate hydrolases"/>
    <property type="match status" value="1"/>
</dbReference>
<evidence type="ECO:0000256" key="4">
    <source>
        <dbReference type="SAM" id="Phobius"/>
    </source>
</evidence>
<evidence type="ECO:0000256" key="3">
    <source>
        <dbReference type="ARBA" id="ARBA00023134"/>
    </source>
</evidence>
<dbReference type="InterPro" id="IPR043472">
    <property type="entry name" value="Macro_dom-like"/>
</dbReference>
<dbReference type="RefSeq" id="XP_029310759.1">
    <property type="nucleotide sequence ID" value="XM_029454899.1"/>
</dbReference>
<dbReference type="AlphaFoldDB" id="A0A6J2RLB2"/>
<accession>A0A6J2RLB2</accession>
<evidence type="ECO:0000259" key="6">
    <source>
        <dbReference type="PROSITE" id="PS51720"/>
    </source>
</evidence>
<keyword evidence="4" id="KW-0472">Membrane</keyword>
<organism evidence="7 8">
    <name type="scientific">Cottoperca gobio</name>
    <name type="common">Frogmouth</name>
    <name type="synonym">Aphritis gobio</name>
    <dbReference type="NCBI Taxonomy" id="56716"/>
    <lineage>
        <taxon>Eukaryota</taxon>
        <taxon>Metazoa</taxon>
        <taxon>Chordata</taxon>
        <taxon>Craniata</taxon>
        <taxon>Vertebrata</taxon>
        <taxon>Euteleostomi</taxon>
        <taxon>Actinopterygii</taxon>
        <taxon>Neopterygii</taxon>
        <taxon>Teleostei</taxon>
        <taxon>Neoteleostei</taxon>
        <taxon>Acanthomorphata</taxon>
        <taxon>Eupercaria</taxon>
        <taxon>Perciformes</taxon>
        <taxon>Notothenioidei</taxon>
        <taxon>Bovichtidae</taxon>
        <taxon>Cottoperca</taxon>
    </lineage>
</organism>
<evidence type="ECO:0000313" key="8">
    <source>
        <dbReference type="RefSeq" id="XP_029310759.1"/>
    </source>
</evidence>
<dbReference type="Pfam" id="PF04548">
    <property type="entry name" value="AIG1"/>
    <property type="match status" value="1"/>
</dbReference>
<evidence type="ECO:0000313" key="9">
    <source>
        <dbReference type="RefSeq" id="XP_029310760.1"/>
    </source>
</evidence>
<proteinExistence type="inferred from homology"/>
<dbReference type="PROSITE" id="PS51154">
    <property type="entry name" value="MACRO"/>
    <property type="match status" value="1"/>
</dbReference>
<dbReference type="SUPFAM" id="SSF52540">
    <property type="entry name" value="P-loop containing nucleoside triphosphate hydrolases"/>
    <property type="match status" value="1"/>
</dbReference>
<evidence type="ECO:0000259" key="5">
    <source>
        <dbReference type="PROSITE" id="PS51154"/>
    </source>
</evidence>
<keyword evidence="2" id="KW-0547">Nucleotide-binding</keyword>
<dbReference type="OrthoDB" id="6133115at2759"/>